<dbReference type="Proteomes" id="UP000828390">
    <property type="component" value="Unassembled WGS sequence"/>
</dbReference>
<comment type="caution">
    <text evidence="1">The sequence shown here is derived from an EMBL/GenBank/DDBJ whole genome shotgun (WGS) entry which is preliminary data.</text>
</comment>
<evidence type="ECO:0000313" key="2">
    <source>
        <dbReference type="Proteomes" id="UP000828390"/>
    </source>
</evidence>
<keyword evidence="2" id="KW-1185">Reference proteome</keyword>
<sequence length="54" mass="6277">MQAAATTARNRFVGIVFLVDSNVLITRISYPHYIVKANACDNYRCNRDWSLWQN</sequence>
<reference evidence="1" key="1">
    <citation type="journal article" date="2019" name="bioRxiv">
        <title>The Genome of the Zebra Mussel, Dreissena polymorpha: A Resource for Invasive Species Research.</title>
        <authorList>
            <person name="McCartney M.A."/>
            <person name="Auch B."/>
            <person name="Kono T."/>
            <person name="Mallez S."/>
            <person name="Zhang Y."/>
            <person name="Obille A."/>
            <person name="Becker A."/>
            <person name="Abrahante J.E."/>
            <person name="Garbe J."/>
            <person name="Badalamenti J.P."/>
            <person name="Herman A."/>
            <person name="Mangelson H."/>
            <person name="Liachko I."/>
            <person name="Sullivan S."/>
            <person name="Sone E.D."/>
            <person name="Koren S."/>
            <person name="Silverstein K.A.T."/>
            <person name="Beckman K.B."/>
            <person name="Gohl D.M."/>
        </authorList>
    </citation>
    <scope>NUCLEOTIDE SEQUENCE</scope>
    <source>
        <strain evidence="1">Duluth1</strain>
        <tissue evidence="1">Whole animal</tissue>
    </source>
</reference>
<name>A0A9D4ESI5_DREPO</name>
<accession>A0A9D4ESI5</accession>
<reference evidence="1" key="2">
    <citation type="submission" date="2020-11" db="EMBL/GenBank/DDBJ databases">
        <authorList>
            <person name="McCartney M.A."/>
            <person name="Auch B."/>
            <person name="Kono T."/>
            <person name="Mallez S."/>
            <person name="Becker A."/>
            <person name="Gohl D.M."/>
            <person name="Silverstein K.A.T."/>
            <person name="Koren S."/>
            <person name="Bechman K.B."/>
            <person name="Herman A."/>
            <person name="Abrahante J.E."/>
            <person name="Garbe J."/>
        </authorList>
    </citation>
    <scope>NUCLEOTIDE SEQUENCE</scope>
    <source>
        <strain evidence="1">Duluth1</strain>
        <tissue evidence="1">Whole animal</tissue>
    </source>
</reference>
<protein>
    <submittedName>
        <fullName evidence="1">Uncharacterized protein</fullName>
    </submittedName>
</protein>
<dbReference type="EMBL" id="JAIWYP010000008">
    <property type="protein sequence ID" value="KAH3784979.1"/>
    <property type="molecule type" value="Genomic_DNA"/>
</dbReference>
<evidence type="ECO:0000313" key="1">
    <source>
        <dbReference type="EMBL" id="KAH3784979.1"/>
    </source>
</evidence>
<gene>
    <name evidence="1" type="ORF">DPMN_163055</name>
</gene>
<dbReference type="AlphaFoldDB" id="A0A9D4ESI5"/>
<organism evidence="1 2">
    <name type="scientific">Dreissena polymorpha</name>
    <name type="common">Zebra mussel</name>
    <name type="synonym">Mytilus polymorpha</name>
    <dbReference type="NCBI Taxonomy" id="45954"/>
    <lineage>
        <taxon>Eukaryota</taxon>
        <taxon>Metazoa</taxon>
        <taxon>Spiralia</taxon>
        <taxon>Lophotrochozoa</taxon>
        <taxon>Mollusca</taxon>
        <taxon>Bivalvia</taxon>
        <taxon>Autobranchia</taxon>
        <taxon>Heteroconchia</taxon>
        <taxon>Euheterodonta</taxon>
        <taxon>Imparidentia</taxon>
        <taxon>Neoheterodontei</taxon>
        <taxon>Myida</taxon>
        <taxon>Dreissenoidea</taxon>
        <taxon>Dreissenidae</taxon>
        <taxon>Dreissena</taxon>
    </lineage>
</organism>
<proteinExistence type="predicted"/>